<organism evidence="1 2">
    <name type="scientific">Dentiscutata erythropus</name>
    <dbReference type="NCBI Taxonomy" id="1348616"/>
    <lineage>
        <taxon>Eukaryota</taxon>
        <taxon>Fungi</taxon>
        <taxon>Fungi incertae sedis</taxon>
        <taxon>Mucoromycota</taxon>
        <taxon>Glomeromycotina</taxon>
        <taxon>Glomeromycetes</taxon>
        <taxon>Diversisporales</taxon>
        <taxon>Gigasporaceae</taxon>
        <taxon>Dentiscutata</taxon>
    </lineage>
</organism>
<protein>
    <submittedName>
        <fullName evidence="1">3695_t:CDS:1</fullName>
    </submittedName>
</protein>
<name>A0A9N9K9E6_9GLOM</name>
<dbReference type="AlphaFoldDB" id="A0A9N9K9E6"/>
<evidence type="ECO:0000313" key="2">
    <source>
        <dbReference type="Proteomes" id="UP000789405"/>
    </source>
</evidence>
<dbReference type="Proteomes" id="UP000789405">
    <property type="component" value="Unassembled WGS sequence"/>
</dbReference>
<reference evidence="1" key="1">
    <citation type="submission" date="2021-06" db="EMBL/GenBank/DDBJ databases">
        <authorList>
            <person name="Kallberg Y."/>
            <person name="Tangrot J."/>
            <person name="Rosling A."/>
        </authorList>
    </citation>
    <scope>NUCLEOTIDE SEQUENCE</scope>
    <source>
        <strain evidence="1">MA453B</strain>
    </source>
</reference>
<dbReference type="OrthoDB" id="2352939at2759"/>
<sequence>TFILMNNPFLSTENIYGEVLYSDPDKDFEILDDISVGDNSESLKQTTTVPSSSTCSTSNVDNNIYNNSHNIHFDKAAVEMAKLYANSTSHIMQEQGQEVDINWLASELDTIPNEESAWKIDSHQEIELNIELSSSRIKYINKTCIIIDDLNGTSQRCSHSVSKPLRQLGGIWELDFET</sequence>
<keyword evidence="2" id="KW-1185">Reference proteome</keyword>
<proteinExistence type="predicted"/>
<feature type="non-terminal residue" evidence="1">
    <location>
        <position position="1"/>
    </location>
</feature>
<feature type="non-terminal residue" evidence="1">
    <location>
        <position position="178"/>
    </location>
</feature>
<evidence type="ECO:0000313" key="1">
    <source>
        <dbReference type="EMBL" id="CAG8816681.1"/>
    </source>
</evidence>
<gene>
    <name evidence="1" type="ORF">DERYTH_LOCUS26316</name>
</gene>
<accession>A0A9N9K9E6</accession>
<dbReference type="EMBL" id="CAJVPY010054248">
    <property type="protein sequence ID" value="CAG8816681.1"/>
    <property type="molecule type" value="Genomic_DNA"/>
</dbReference>
<comment type="caution">
    <text evidence="1">The sequence shown here is derived from an EMBL/GenBank/DDBJ whole genome shotgun (WGS) entry which is preliminary data.</text>
</comment>